<comment type="similarity">
    <text evidence="2">Belongs to the TPX2 family.</text>
</comment>
<sequence length="191" mass="22507">MASLNTFNRATSMYDGGNRIKRNSTGSSGRSWTKKPKITNPHPFMLKTEERGRMKEELFLEKTKEMLLEEERLRIPVAQGLPWTTDVPEYPYKPPIKESTEPLDLILHTDIRAIDRAEFDHQVAERINFIEEIKSERERQRKMEEEEEIRKLRKELVPKAQPMPSFDHPFVPKKSILPHTIPKEPKFNSKQ</sequence>
<evidence type="ECO:0000259" key="7">
    <source>
        <dbReference type="Pfam" id="PF06886"/>
    </source>
</evidence>
<protein>
    <submittedName>
        <fullName evidence="8">TPX2 (Targeting protein for Xklp2) protein family</fullName>
    </submittedName>
</protein>
<evidence type="ECO:0000256" key="1">
    <source>
        <dbReference type="ARBA" id="ARBA00004245"/>
    </source>
</evidence>
<feature type="compositionally biased region" description="Basic and acidic residues" evidence="6">
    <location>
        <begin position="181"/>
        <end position="191"/>
    </location>
</feature>
<dbReference type="InterPro" id="IPR027329">
    <property type="entry name" value="TPX2_C"/>
</dbReference>
<gene>
    <name evidence="8" type="ORF">LUZ62_017054</name>
</gene>
<keyword evidence="9" id="KW-1185">Reference proteome</keyword>
<feature type="domain" description="TPX2 C-terminal" evidence="7">
    <location>
        <begin position="107"/>
        <end position="178"/>
    </location>
</feature>
<keyword evidence="4" id="KW-0493">Microtubule</keyword>
<evidence type="ECO:0000256" key="3">
    <source>
        <dbReference type="ARBA" id="ARBA00022490"/>
    </source>
</evidence>
<dbReference type="GO" id="GO:0060236">
    <property type="term" value="P:regulation of mitotic spindle organization"/>
    <property type="evidence" value="ECO:0007669"/>
    <property type="project" value="InterPro"/>
</dbReference>
<comment type="subcellular location">
    <subcellularLocation>
        <location evidence="1">Cytoplasm</location>
        <location evidence="1">Cytoskeleton</location>
    </subcellularLocation>
</comment>
<dbReference type="GO" id="GO:0090307">
    <property type="term" value="P:mitotic spindle assembly"/>
    <property type="evidence" value="ECO:0007669"/>
    <property type="project" value="TreeGrafter"/>
</dbReference>
<dbReference type="Pfam" id="PF06886">
    <property type="entry name" value="TPX2"/>
    <property type="match status" value="1"/>
</dbReference>
<dbReference type="GO" id="GO:0008017">
    <property type="term" value="F:microtubule binding"/>
    <property type="evidence" value="ECO:0007669"/>
    <property type="project" value="TreeGrafter"/>
</dbReference>
<dbReference type="PANTHER" id="PTHR14326:SF58">
    <property type="entry name" value="TPX2 (TARGETING PROTEIN FOR XKLP2) PROTEIN FAMILY"/>
    <property type="match status" value="1"/>
</dbReference>
<dbReference type="PANTHER" id="PTHR14326">
    <property type="entry name" value="TARGETING PROTEIN FOR XKLP2"/>
    <property type="match status" value="1"/>
</dbReference>
<dbReference type="Proteomes" id="UP001140206">
    <property type="component" value="Chromosome 1"/>
</dbReference>
<proteinExistence type="inferred from homology"/>
<dbReference type="EMBL" id="JAMFTS010000001">
    <property type="protein sequence ID" value="KAJ4804488.1"/>
    <property type="molecule type" value="Genomic_DNA"/>
</dbReference>
<dbReference type="GO" id="GO:0005880">
    <property type="term" value="C:nuclear microtubule"/>
    <property type="evidence" value="ECO:0007669"/>
    <property type="project" value="TreeGrafter"/>
</dbReference>
<dbReference type="GO" id="GO:0005819">
    <property type="term" value="C:spindle"/>
    <property type="evidence" value="ECO:0007669"/>
    <property type="project" value="InterPro"/>
</dbReference>
<keyword evidence="5" id="KW-0206">Cytoskeleton</keyword>
<feature type="region of interest" description="Disordered" evidence="6">
    <location>
        <begin position="153"/>
        <end position="191"/>
    </location>
</feature>
<accession>A0AAV8GN63</accession>
<evidence type="ECO:0000256" key="4">
    <source>
        <dbReference type="ARBA" id="ARBA00022701"/>
    </source>
</evidence>
<organism evidence="8 9">
    <name type="scientific">Rhynchospora pubera</name>
    <dbReference type="NCBI Taxonomy" id="906938"/>
    <lineage>
        <taxon>Eukaryota</taxon>
        <taxon>Viridiplantae</taxon>
        <taxon>Streptophyta</taxon>
        <taxon>Embryophyta</taxon>
        <taxon>Tracheophyta</taxon>
        <taxon>Spermatophyta</taxon>
        <taxon>Magnoliopsida</taxon>
        <taxon>Liliopsida</taxon>
        <taxon>Poales</taxon>
        <taxon>Cyperaceae</taxon>
        <taxon>Cyperoideae</taxon>
        <taxon>Rhynchosporeae</taxon>
        <taxon>Rhynchospora</taxon>
    </lineage>
</organism>
<dbReference type="AlphaFoldDB" id="A0AAV8GN63"/>
<evidence type="ECO:0000313" key="9">
    <source>
        <dbReference type="Proteomes" id="UP001140206"/>
    </source>
</evidence>
<feature type="region of interest" description="Disordered" evidence="6">
    <location>
        <begin position="12"/>
        <end position="42"/>
    </location>
</feature>
<evidence type="ECO:0000256" key="5">
    <source>
        <dbReference type="ARBA" id="ARBA00023212"/>
    </source>
</evidence>
<evidence type="ECO:0000256" key="6">
    <source>
        <dbReference type="SAM" id="MobiDB-lite"/>
    </source>
</evidence>
<evidence type="ECO:0000313" key="8">
    <source>
        <dbReference type="EMBL" id="KAJ4804488.1"/>
    </source>
</evidence>
<evidence type="ECO:0000256" key="2">
    <source>
        <dbReference type="ARBA" id="ARBA00005885"/>
    </source>
</evidence>
<dbReference type="InterPro" id="IPR009675">
    <property type="entry name" value="TPX2_fam"/>
</dbReference>
<dbReference type="GO" id="GO:0030295">
    <property type="term" value="F:protein kinase activator activity"/>
    <property type="evidence" value="ECO:0007669"/>
    <property type="project" value="TreeGrafter"/>
</dbReference>
<name>A0AAV8GN63_9POAL</name>
<keyword evidence="3" id="KW-0963">Cytoplasm</keyword>
<reference evidence="8" key="1">
    <citation type="submission" date="2022-08" db="EMBL/GenBank/DDBJ databases">
        <authorList>
            <person name="Marques A."/>
        </authorList>
    </citation>
    <scope>NUCLEOTIDE SEQUENCE</scope>
    <source>
        <strain evidence="8">RhyPub2mFocal</strain>
        <tissue evidence="8">Leaves</tissue>
    </source>
</reference>
<comment type="caution">
    <text evidence="8">The sequence shown here is derived from an EMBL/GenBank/DDBJ whole genome shotgun (WGS) entry which is preliminary data.</text>
</comment>